<feature type="domain" description="GST N-terminal" evidence="2">
    <location>
        <begin position="47"/>
        <end position="134"/>
    </location>
</feature>
<dbReference type="PANTHER" id="PTHR44051">
    <property type="entry name" value="GLUTATHIONE S-TRANSFERASE-RELATED"/>
    <property type="match status" value="1"/>
</dbReference>
<reference evidence="4 5" key="1">
    <citation type="journal article" date="2013" name="Genome Announc.">
        <title>Complete Genome Sequence of Burkholderia sp. Strain RPE64, Bacterial Symbiont of the Bean Bug Riptortus pedestris.</title>
        <authorList>
            <person name="Shibata T.F."/>
            <person name="Maeda T."/>
            <person name="Nikoh N."/>
            <person name="Yamaguchi K."/>
            <person name="Oshima K."/>
            <person name="Hattori M."/>
            <person name="Nishiyama T."/>
            <person name="Hasebe M."/>
            <person name="Fukatsu T."/>
            <person name="Kikuchi Y."/>
            <person name="Shigenobu S."/>
        </authorList>
    </citation>
    <scope>NUCLEOTIDE SEQUENCE [LARGE SCALE GENOMIC DNA]</scope>
    <source>
        <plasmid evidence="4 5">p2</plasmid>
    </source>
</reference>
<dbReference type="SFLD" id="SFLDG00358">
    <property type="entry name" value="Main_(cytGST)"/>
    <property type="match status" value="1"/>
</dbReference>
<dbReference type="GO" id="GO:0016740">
    <property type="term" value="F:transferase activity"/>
    <property type="evidence" value="ECO:0007669"/>
    <property type="project" value="UniProtKB-KW"/>
</dbReference>
<keyword evidence="4" id="KW-0614">Plasmid</keyword>
<feature type="compositionally biased region" description="Basic and acidic residues" evidence="1">
    <location>
        <begin position="270"/>
        <end position="280"/>
    </location>
</feature>
<accession>A0A060PHA9</accession>
<dbReference type="InterPro" id="IPR010987">
    <property type="entry name" value="Glutathione-S-Trfase_C-like"/>
</dbReference>
<dbReference type="InterPro" id="IPR004045">
    <property type="entry name" value="Glutathione_S-Trfase_N"/>
</dbReference>
<dbReference type="Proteomes" id="UP000013966">
    <property type="component" value="Plasmid p2"/>
</dbReference>
<sequence length="280" mass="31259">MSEPESYVPPKVWVWDKPNGGAFANINRPTAGATHDRPLPRGEHALQVYSMGTGNGRKVTIMLEELLAAGITAAEYDAWMIDISAGDQFGSGFVDLNPNSKIAGMIDYSGPHPIKLFETGAILLHLAEKFGQFMPADPVGRGECLSWLFWQTGSAPFLPGGLGHFYKFAPVKLEYPINRYAMEVKRQLDVLDRRLAERAFILGEDYTIADIAIFPWYGGIFLDWGYGLAEFLGSHEYPHVERWARRIEQRPAVQRGIRVNRTGDTPPGLIRERHAASDLD</sequence>
<dbReference type="CDD" id="cd03048">
    <property type="entry name" value="GST_N_Ure2p_like"/>
    <property type="match status" value="1"/>
</dbReference>
<dbReference type="PROSITE" id="PS50404">
    <property type="entry name" value="GST_NTER"/>
    <property type="match status" value="1"/>
</dbReference>
<dbReference type="RefSeq" id="WP_044044228.1">
    <property type="nucleotide sequence ID" value="NC_021295.1"/>
</dbReference>
<dbReference type="Pfam" id="PF13410">
    <property type="entry name" value="GST_C_2"/>
    <property type="match status" value="1"/>
</dbReference>
<dbReference type="SUPFAM" id="SSF47616">
    <property type="entry name" value="GST C-terminal domain-like"/>
    <property type="match status" value="1"/>
</dbReference>
<dbReference type="SUPFAM" id="SSF52833">
    <property type="entry name" value="Thioredoxin-like"/>
    <property type="match status" value="1"/>
</dbReference>
<evidence type="ECO:0000259" key="2">
    <source>
        <dbReference type="PROSITE" id="PS50404"/>
    </source>
</evidence>
<dbReference type="InterPro" id="IPR036282">
    <property type="entry name" value="Glutathione-S-Trfase_C_sf"/>
</dbReference>
<dbReference type="AlphaFoldDB" id="A0A060PHA9"/>
<evidence type="ECO:0000256" key="1">
    <source>
        <dbReference type="SAM" id="MobiDB-lite"/>
    </source>
</evidence>
<gene>
    <name evidence="4" type="ORF">BRPE64_ECDS02850</name>
</gene>
<dbReference type="EMBL" id="AP013062">
    <property type="protein sequence ID" value="BAO94167.1"/>
    <property type="molecule type" value="Genomic_DNA"/>
</dbReference>
<name>A0A060PHA9_9BURK</name>
<dbReference type="PROSITE" id="PS50405">
    <property type="entry name" value="GST_CTER"/>
    <property type="match status" value="1"/>
</dbReference>
<proteinExistence type="predicted"/>
<dbReference type="CDD" id="cd10292">
    <property type="entry name" value="GST_C_YghU_like"/>
    <property type="match status" value="1"/>
</dbReference>
<dbReference type="SFLD" id="SFLDG01151">
    <property type="entry name" value="Main.2:_Nu-like"/>
    <property type="match status" value="1"/>
</dbReference>
<evidence type="ECO:0000259" key="3">
    <source>
        <dbReference type="PROSITE" id="PS50405"/>
    </source>
</evidence>
<feature type="region of interest" description="Disordered" evidence="1">
    <location>
        <begin position="257"/>
        <end position="280"/>
    </location>
</feature>
<dbReference type="Gene3D" id="3.40.30.10">
    <property type="entry name" value="Glutaredoxin"/>
    <property type="match status" value="1"/>
</dbReference>
<dbReference type="KEGG" id="buo:BRPE64_ECDS02850"/>
<dbReference type="SFLD" id="SFLDS00019">
    <property type="entry name" value="Glutathione_Transferase_(cytos"/>
    <property type="match status" value="1"/>
</dbReference>
<dbReference type="OrthoDB" id="81087at2"/>
<geneLocation type="plasmid" evidence="4 5">
    <name>p2</name>
</geneLocation>
<dbReference type="PANTHER" id="PTHR44051:SF22">
    <property type="entry name" value="DISULFIDE-BOND OXIDOREDUCTASE YGHU"/>
    <property type="match status" value="1"/>
</dbReference>
<feature type="domain" description="GST C-terminal" evidence="3">
    <location>
        <begin position="137"/>
        <end position="267"/>
    </location>
</feature>
<dbReference type="InterPro" id="IPR036249">
    <property type="entry name" value="Thioredoxin-like_sf"/>
</dbReference>
<reference evidence="4 5" key="2">
    <citation type="journal article" date="2018" name="Int. J. Syst. Evol. Microbiol.">
        <title>Burkholderia insecticola sp. nov., a gut symbiotic bacterium of the bean bug Riptortus pedestris.</title>
        <authorList>
            <person name="Takeshita K."/>
            <person name="Tamaki H."/>
            <person name="Ohbayashi T."/>
            <person name="Meng X.-Y."/>
            <person name="Sone T."/>
            <person name="Mitani Y."/>
            <person name="Peeters C."/>
            <person name="Kikuchi Y."/>
            <person name="Vandamme P."/>
        </authorList>
    </citation>
    <scope>NUCLEOTIDE SEQUENCE [LARGE SCALE GENOMIC DNA]</scope>
    <source>
        <strain evidence="4">RPE64</strain>
        <plasmid evidence="4 5">p2</plasmid>
    </source>
</reference>
<dbReference type="Gene3D" id="1.20.1050.10">
    <property type="match status" value="1"/>
</dbReference>
<dbReference type="NCBIfam" id="NF008731">
    <property type="entry name" value="PRK11752.1"/>
    <property type="match status" value="1"/>
</dbReference>
<protein>
    <submittedName>
        <fullName evidence="4">Putative glutathione S-transferase YghU</fullName>
    </submittedName>
</protein>
<keyword evidence="4" id="KW-0808">Transferase</keyword>
<evidence type="ECO:0000313" key="4">
    <source>
        <dbReference type="EMBL" id="BAO94167.1"/>
    </source>
</evidence>
<keyword evidence="5" id="KW-1185">Reference proteome</keyword>
<evidence type="ECO:0000313" key="5">
    <source>
        <dbReference type="Proteomes" id="UP000013966"/>
    </source>
</evidence>
<dbReference type="HOGENOM" id="CLU_011226_14_4_4"/>
<organism evidence="4 5">
    <name type="scientific">Caballeronia insecticola</name>
    <dbReference type="NCBI Taxonomy" id="758793"/>
    <lineage>
        <taxon>Bacteria</taxon>
        <taxon>Pseudomonadati</taxon>
        <taxon>Pseudomonadota</taxon>
        <taxon>Betaproteobacteria</taxon>
        <taxon>Burkholderiales</taxon>
        <taxon>Burkholderiaceae</taxon>
        <taxon>Caballeronia</taxon>
    </lineage>
</organism>
<dbReference type="InterPro" id="IPR040079">
    <property type="entry name" value="Glutathione_S-Trfase"/>
</dbReference>